<dbReference type="HOGENOM" id="CLU_3327224_0_0_7"/>
<evidence type="ECO:0000313" key="1">
    <source>
        <dbReference type="EMBL" id="EIG54657.1"/>
    </source>
</evidence>
<gene>
    <name evidence="1" type="ORF">DesU5LDRAFT_3019</name>
</gene>
<reference evidence="1" key="1">
    <citation type="submission" date="2011-11" db="EMBL/GenBank/DDBJ databases">
        <title>Improved High-Quality Draft sequence of Desulfovibrio sp. U5L.</title>
        <authorList>
            <consortium name="US DOE Joint Genome Institute"/>
            <person name="Lucas S."/>
            <person name="Han J."/>
            <person name="Lapidus A."/>
            <person name="Cheng J.-F."/>
            <person name="Goodwin L."/>
            <person name="Pitluck S."/>
            <person name="Peters L."/>
            <person name="Ovchinnikova G."/>
            <person name="Held B."/>
            <person name="Detter J.C."/>
            <person name="Han C."/>
            <person name="Tapia R."/>
            <person name="Land M."/>
            <person name="Hauser L."/>
            <person name="Kyrpides N."/>
            <person name="Ivanova N."/>
            <person name="Pagani I."/>
            <person name="Gabster J."/>
            <person name="Walker C."/>
            <person name="Stolyar S."/>
            <person name="Stahl D."/>
            <person name="Arkin A."/>
            <person name="Dehal P."/>
            <person name="Hazen T."/>
            <person name="Woyke T."/>
        </authorList>
    </citation>
    <scope>NUCLEOTIDE SEQUENCE [LARGE SCALE GENOMIC DNA]</scope>
    <source>
        <strain evidence="1">U5L</strain>
    </source>
</reference>
<name>I2Q4F1_9BACT</name>
<sequence>MTKAELIERIKAQLAIDPATSHIHEKTVIPGSQLNRVL</sequence>
<protein>
    <submittedName>
        <fullName evidence="1">Uncharacterized protein</fullName>
    </submittedName>
</protein>
<proteinExistence type="predicted"/>
<accession>I2Q4F1</accession>
<dbReference type="AlphaFoldDB" id="I2Q4F1"/>
<dbReference type="EMBL" id="JH600068">
    <property type="protein sequence ID" value="EIG54657.1"/>
    <property type="molecule type" value="Genomic_DNA"/>
</dbReference>
<organism evidence="1">
    <name type="scientific">Desulfovibrio sp. U5L</name>
    <dbReference type="NCBI Taxonomy" id="596152"/>
    <lineage>
        <taxon>Bacteria</taxon>
        <taxon>Pseudomonadati</taxon>
        <taxon>Thermodesulfobacteriota</taxon>
        <taxon>Desulfovibrionia</taxon>
        <taxon>Desulfovibrionales</taxon>
        <taxon>Desulfovibrionaceae</taxon>
        <taxon>Desulfovibrio</taxon>
    </lineage>
</organism>